<dbReference type="OrthoDB" id="7678486at2"/>
<feature type="signal peptide" evidence="1">
    <location>
        <begin position="1"/>
        <end position="21"/>
    </location>
</feature>
<sequence>MRKTNSVLLSGLKVAVPAAMAMSLAGCMGMGSGGTGTAATPTKTADKQVDPRTYLGPDYCPAVQIREGTQILQRFPTGKQGDPNSLVWQASIGDAVRECLYNPDGTLTLRIGVSGRIISGPKGTPGHVSAPLRVAVVKYQEKVFASNIYPVAADLAAGGNTVFREVHEVTVPSPGDARDYLIYVGFDESSHGLDPTGKIAKSTKAVTFSDVTRGND</sequence>
<dbReference type="PROSITE" id="PS51257">
    <property type="entry name" value="PROKAR_LIPOPROTEIN"/>
    <property type="match status" value="1"/>
</dbReference>
<reference evidence="2 3" key="1">
    <citation type="submission" date="2016-10" db="EMBL/GenBank/DDBJ databases">
        <authorList>
            <person name="de Groot N.N."/>
        </authorList>
    </citation>
    <scope>NUCLEOTIDE SEQUENCE [LARGE SCALE GENOMIC DNA]</scope>
    <source>
        <strain evidence="2 3">A52C2</strain>
    </source>
</reference>
<proteinExistence type="predicted"/>
<evidence type="ECO:0000256" key="1">
    <source>
        <dbReference type="SAM" id="SignalP"/>
    </source>
</evidence>
<dbReference type="STRING" id="1855383.SAMN05216548_101216"/>
<keyword evidence="1" id="KW-0732">Signal</keyword>
<organism evidence="2 3">
    <name type="scientific">Faunimonas pinastri</name>
    <dbReference type="NCBI Taxonomy" id="1855383"/>
    <lineage>
        <taxon>Bacteria</taxon>
        <taxon>Pseudomonadati</taxon>
        <taxon>Pseudomonadota</taxon>
        <taxon>Alphaproteobacteria</taxon>
        <taxon>Hyphomicrobiales</taxon>
        <taxon>Afifellaceae</taxon>
        <taxon>Faunimonas</taxon>
    </lineage>
</organism>
<dbReference type="AlphaFoldDB" id="A0A1H8ZQJ6"/>
<dbReference type="Proteomes" id="UP000199647">
    <property type="component" value="Unassembled WGS sequence"/>
</dbReference>
<feature type="chain" id="PRO_5011732250" evidence="1">
    <location>
        <begin position="22"/>
        <end position="216"/>
    </location>
</feature>
<protein>
    <submittedName>
        <fullName evidence="2">Uncharacterized protein</fullName>
    </submittedName>
</protein>
<dbReference type="EMBL" id="FOFG01000001">
    <property type="protein sequence ID" value="SEP66655.1"/>
    <property type="molecule type" value="Genomic_DNA"/>
</dbReference>
<name>A0A1H8ZQJ6_9HYPH</name>
<gene>
    <name evidence="2" type="ORF">SAMN05216548_101216</name>
</gene>
<accession>A0A1H8ZQJ6</accession>
<keyword evidence="3" id="KW-1185">Reference proteome</keyword>
<dbReference type="RefSeq" id="WP_092494737.1">
    <property type="nucleotide sequence ID" value="NZ_FOFG01000001.1"/>
</dbReference>
<evidence type="ECO:0000313" key="3">
    <source>
        <dbReference type="Proteomes" id="UP000199647"/>
    </source>
</evidence>
<evidence type="ECO:0000313" key="2">
    <source>
        <dbReference type="EMBL" id="SEP66655.1"/>
    </source>
</evidence>